<gene>
    <name evidence="6" type="ORF">NCTC11997_01139</name>
</gene>
<dbReference type="Proteomes" id="UP000254603">
    <property type="component" value="Unassembled WGS sequence"/>
</dbReference>
<keyword evidence="2" id="KW-0800">Toxin</keyword>
<dbReference type="Pfam" id="PF04829">
    <property type="entry name" value="PT-VENN"/>
    <property type="match status" value="1"/>
</dbReference>
<dbReference type="EMBL" id="UGSB01000001">
    <property type="protein sequence ID" value="SUA53387.1"/>
    <property type="molecule type" value="Genomic_DNA"/>
</dbReference>
<name>A0A378XE80_9BURK</name>
<evidence type="ECO:0000256" key="1">
    <source>
        <dbReference type="ARBA" id="ARBA00004219"/>
    </source>
</evidence>
<comment type="subcellular location">
    <subcellularLocation>
        <location evidence="1">Target cell</location>
        <location evidence="1">Target cell cytoplasm</location>
    </subcellularLocation>
</comment>
<protein>
    <submittedName>
        <fullName evidence="6">Possible hemagglutinin (DUF638)</fullName>
    </submittedName>
</protein>
<keyword evidence="3" id="KW-1266">Target cell cytoplasm</keyword>
<sequence>MAERVLTATTTENAEALSGALENRFDAAALQKELDTQREVSQAFSQNVQSAKAELNQVADRLAADYEAGRISQAEYEAKRQQLDNGALLLSTIAAGLSAPTDSALGMATATLSPSVAKEIGQYFKSSDREGSTEHLIAHGLLAAAVAATGGNNALSAAGAAVSAEAAAPILADYLYGKEATDLNAEEKATISSITSLVGAGVGATTGADANLAQGAQSAGAAVDNNWLSPLEYQRRQELVDKSLEKGVLGLGQRDLTLEEAREFIDLVEKDAYADNLLARYQADSSSLSPQETQTLGLILEQVSGGDPELALRILDTPIGYGKVEDSYVSELYSKALQQVGVYESMDMKLAKAAEPALYFMTGPVGAVVRGVSAAAGGYSVGLGSAAIADGQLVDGSMQVMGGTLMVAPVFAKEALSMGFKTPNSLVLRPVAGTGSKGISYEPALTDTALLVKAGVTDANVLKAVSNAKSISTAKGIESTVPRDLWEQSLWKQVVINPGKGKGLEGMNNDPRFLESAGFKKMAVKHELPDGNVIEIHYQYNKHTDKAYDIKMKTPQRSILQPGASINNGISKGK</sequence>
<feature type="domain" description="VENN motif-containing" evidence="5">
    <location>
        <begin position="182"/>
        <end position="229"/>
    </location>
</feature>
<dbReference type="RefSeq" id="WP_232244277.1">
    <property type="nucleotide sequence ID" value="NZ_CP065725.1"/>
</dbReference>
<proteinExistence type="predicted"/>
<dbReference type="GO" id="GO:0090729">
    <property type="term" value="F:toxin activity"/>
    <property type="evidence" value="ECO:0007669"/>
    <property type="project" value="UniProtKB-KW"/>
</dbReference>
<accession>A0A378XE80</accession>
<evidence type="ECO:0000256" key="4">
    <source>
        <dbReference type="ARBA" id="ARBA00023026"/>
    </source>
</evidence>
<dbReference type="AlphaFoldDB" id="A0A378XE80"/>
<dbReference type="STRING" id="1122619.GCA_000373745_02187"/>
<evidence type="ECO:0000313" key="6">
    <source>
        <dbReference type="EMBL" id="SUA53387.1"/>
    </source>
</evidence>
<evidence type="ECO:0000313" key="7">
    <source>
        <dbReference type="Proteomes" id="UP000254603"/>
    </source>
</evidence>
<keyword evidence="4" id="KW-0843">Virulence</keyword>
<reference evidence="6 7" key="1">
    <citation type="submission" date="2018-06" db="EMBL/GenBank/DDBJ databases">
        <authorList>
            <consortium name="Pathogen Informatics"/>
            <person name="Doyle S."/>
        </authorList>
    </citation>
    <scope>NUCLEOTIDE SEQUENCE [LARGE SCALE GENOMIC DNA]</scope>
    <source>
        <strain evidence="6 7">NCTC11997</strain>
    </source>
</reference>
<evidence type="ECO:0000256" key="3">
    <source>
        <dbReference type="ARBA" id="ARBA00022913"/>
    </source>
</evidence>
<evidence type="ECO:0000256" key="2">
    <source>
        <dbReference type="ARBA" id="ARBA00022656"/>
    </source>
</evidence>
<evidence type="ECO:0000259" key="5">
    <source>
        <dbReference type="Pfam" id="PF04829"/>
    </source>
</evidence>
<organism evidence="6 7">
    <name type="scientific">Oligella ureolytica</name>
    <dbReference type="NCBI Taxonomy" id="90244"/>
    <lineage>
        <taxon>Bacteria</taxon>
        <taxon>Pseudomonadati</taxon>
        <taxon>Pseudomonadota</taxon>
        <taxon>Betaproteobacteria</taxon>
        <taxon>Burkholderiales</taxon>
        <taxon>Alcaligenaceae</taxon>
        <taxon>Oligella</taxon>
    </lineage>
</organism>
<dbReference type="InterPro" id="IPR006914">
    <property type="entry name" value="VENN_dom"/>
</dbReference>